<dbReference type="EMBL" id="BMFW01000009">
    <property type="protein sequence ID" value="GGH96313.1"/>
    <property type="molecule type" value="Genomic_DNA"/>
</dbReference>
<feature type="compositionally biased region" description="Gly residues" evidence="1">
    <location>
        <begin position="136"/>
        <end position="152"/>
    </location>
</feature>
<organism evidence="2 3">
    <name type="scientific">Arthrobacter liuii</name>
    <dbReference type="NCBI Taxonomy" id="1476996"/>
    <lineage>
        <taxon>Bacteria</taxon>
        <taxon>Bacillati</taxon>
        <taxon>Actinomycetota</taxon>
        <taxon>Actinomycetes</taxon>
        <taxon>Micrococcales</taxon>
        <taxon>Micrococcaceae</taxon>
        <taxon>Arthrobacter</taxon>
    </lineage>
</organism>
<protein>
    <submittedName>
        <fullName evidence="2">Uncharacterized protein</fullName>
    </submittedName>
</protein>
<dbReference type="Proteomes" id="UP000643279">
    <property type="component" value="Unassembled WGS sequence"/>
</dbReference>
<keyword evidence="3" id="KW-1185">Reference proteome</keyword>
<proteinExistence type="predicted"/>
<feature type="region of interest" description="Disordered" evidence="1">
    <location>
        <begin position="130"/>
        <end position="154"/>
    </location>
</feature>
<accession>A0ABQ2AUH9</accession>
<gene>
    <name evidence="2" type="ORF">GCM10007170_23870</name>
</gene>
<sequence>MQVAPRGPSGGAHQRDDLAYLHLVAGVDADGLKVVVGGDESVAVVDFYAVAAAPRMPSGRAHNTGISCVDGCPAWGRVILAQVEISRGPADRTDPETEGRTRIEELERGHQEAGQRPARARGAYRQGARGVLRGAPNGGVREGQGDLGAGQDGGRKCADANLVRRLRSPFPWRFLAVRRT</sequence>
<evidence type="ECO:0000313" key="3">
    <source>
        <dbReference type="Proteomes" id="UP000643279"/>
    </source>
</evidence>
<comment type="caution">
    <text evidence="2">The sequence shown here is derived from an EMBL/GenBank/DDBJ whole genome shotgun (WGS) entry which is preliminary data.</text>
</comment>
<evidence type="ECO:0000256" key="1">
    <source>
        <dbReference type="SAM" id="MobiDB-lite"/>
    </source>
</evidence>
<name>A0ABQ2AUH9_9MICC</name>
<evidence type="ECO:0000313" key="2">
    <source>
        <dbReference type="EMBL" id="GGH96313.1"/>
    </source>
</evidence>
<reference evidence="3" key="1">
    <citation type="journal article" date="2019" name="Int. J. Syst. Evol. Microbiol.">
        <title>The Global Catalogue of Microorganisms (GCM) 10K type strain sequencing project: providing services to taxonomists for standard genome sequencing and annotation.</title>
        <authorList>
            <consortium name="The Broad Institute Genomics Platform"/>
            <consortium name="The Broad Institute Genome Sequencing Center for Infectious Disease"/>
            <person name="Wu L."/>
            <person name="Ma J."/>
        </authorList>
    </citation>
    <scope>NUCLEOTIDE SEQUENCE [LARGE SCALE GENOMIC DNA]</scope>
    <source>
        <strain evidence="3">CGMCC 1.12778</strain>
    </source>
</reference>